<dbReference type="AlphaFoldDB" id="A0A0V0HGD0"/>
<feature type="non-terminal residue" evidence="1">
    <location>
        <position position="1"/>
    </location>
</feature>
<proteinExistence type="predicted"/>
<sequence length="74" mass="8545">KISSARKGTYRIYNFFFNLKHKKVPFSSSNLYNRSATPHHSSELAEKTTTHVYNIKLNIENFSLALPHSGEVYL</sequence>
<evidence type="ECO:0000313" key="1">
    <source>
        <dbReference type="EMBL" id="JAP18905.1"/>
    </source>
</evidence>
<name>A0A0V0HGD0_SOLCH</name>
<protein>
    <submittedName>
        <fullName evidence="1">Putative ovule protein</fullName>
    </submittedName>
</protein>
<reference evidence="1" key="1">
    <citation type="submission" date="2015-12" db="EMBL/GenBank/DDBJ databases">
        <title>Gene expression during late stages of embryo sac development: a critical building block for successful pollen-pistil interactions.</title>
        <authorList>
            <person name="Liu Y."/>
            <person name="Joly V."/>
            <person name="Sabar M."/>
            <person name="Matton D.P."/>
        </authorList>
    </citation>
    <scope>NUCLEOTIDE SEQUENCE</scope>
</reference>
<accession>A0A0V0HGD0</accession>
<organism evidence="1">
    <name type="scientific">Solanum chacoense</name>
    <name type="common">Chaco potato</name>
    <dbReference type="NCBI Taxonomy" id="4108"/>
    <lineage>
        <taxon>Eukaryota</taxon>
        <taxon>Viridiplantae</taxon>
        <taxon>Streptophyta</taxon>
        <taxon>Embryophyta</taxon>
        <taxon>Tracheophyta</taxon>
        <taxon>Spermatophyta</taxon>
        <taxon>Magnoliopsida</taxon>
        <taxon>eudicotyledons</taxon>
        <taxon>Gunneridae</taxon>
        <taxon>Pentapetalae</taxon>
        <taxon>asterids</taxon>
        <taxon>lamiids</taxon>
        <taxon>Solanales</taxon>
        <taxon>Solanaceae</taxon>
        <taxon>Solanoideae</taxon>
        <taxon>Solaneae</taxon>
        <taxon>Solanum</taxon>
    </lineage>
</organism>
<dbReference type="EMBL" id="GEDG01020708">
    <property type="protein sequence ID" value="JAP18905.1"/>
    <property type="molecule type" value="Transcribed_RNA"/>
</dbReference>